<keyword evidence="3" id="KW-1185">Reference proteome</keyword>
<evidence type="ECO:0000313" key="2">
    <source>
        <dbReference type="EMBL" id="KKA17306.1"/>
    </source>
</evidence>
<name>A0A0F4YHD3_RASE3</name>
<sequence>LSPPEYQQKYRSRQAGNRNPRTVGLQARGILQSAGWRACAAQAIIVALCEEQRATVGRRRPTTRRAVIRRRAVLLSRNKANLQNGVEQLPKRDKARAGQNHWAIQHWVACRAWCCVHAGAGGWPVRC</sequence>
<dbReference type="AlphaFoldDB" id="A0A0F4YHD3"/>
<accession>A0A0F4YHD3</accession>
<gene>
    <name evidence="2" type="ORF">T310_8891</name>
</gene>
<protein>
    <submittedName>
        <fullName evidence="2">Uncharacterized protein</fullName>
    </submittedName>
</protein>
<proteinExistence type="predicted"/>
<feature type="non-terminal residue" evidence="2">
    <location>
        <position position="1"/>
    </location>
</feature>
<dbReference type="RefSeq" id="XP_013323918.1">
    <property type="nucleotide sequence ID" value="XM_013468464.1"/>
</dbReference>
<dbReference type="Proteomes" id="UP000053958">
    <property type="component" value="Unassembled WGS sequence"/>
</dbReference>
<evidence type="ECO:0000256" key="1">
    <source>
        <dbReference type="SAM" id="MobiDB-lite"/>
    </source>
</evidence>
<reference evidence="2 3" key="1">
    <citation type="submission" date="2015-04" db="EMBL/GenBank/DDBJ databases">
        <authorList>
            <person name="Heijne W.H."/>
            <person name="Fedorova N.D."/>
            <person name="Nierman W.C."/>
            <person name="Vollebregt A.W."/>
            <person name="Zhao Z."/>
            <person name="Wu L."/>
            <person name="Kumar M."/>
            <person name="Stam H."/>
            <person name="van den Berg M.A."/>
            <person name="Pel H.J."/>
        </authorList>
    </citation>
    <scope>NUCLEOTIDE SEQUENCE [LARGE SCALE GENOMIC DNA]</scope>
    <source>
        <strain evidence="2 3">CBS 393.64</strain>
    </source>
</reference>
<dbReference type="EMBL" id="LASV01000671">
    <property type="protein sequence ID" value="KKA17306.1"/>
    <property type="molecule type" value="Genomic_DNA"/>
</dbReference>
<organism evidence="2 3">
    <name type="scientific">Rasamsonia emersonii (strain ATCC 16479 / CBS 393.64 / IMI 116815)</name>
    <dbReference type="NCBI Taxonomy" id="1408163"/>
    <lineage>
        <taxon>Eukaryota</taxon>
        <taxon>Fungi</taxon>
        <taxon>Dikarya</taxon>
        <taxon>Ascomycota</taxon>
        <taxon>Pezizomycotina</taxon>
        <taxon>Eurotiomycetes</taxon>
        <taxon>Eurotiomycetidae</taxon>
        <taxon>Eurotiales</taxon>
        <taxon>Trichocomaceae</taxon>
        <taxon>Rasamsonia</taxon>
    </lineage>
</organism>
<evidence type="ECO:0000313" key="3">
    <source>
        <dbReference type="Proteomes" id="UP000053958"/>
    </source>
</evidence>
<comment type="caution">
    <text evidence="2">The sequence shown here is derived from an EMBL/GenBank/DDBJ whole genome shotgun (WGS) entry which is preliminary data.</text>
</comment>
<dbReference type="GeneID" id="25321008"/>
<feature type="region of interest" description="Disordered" evidence="1">
    <location>
        <begin position="1"/>
        <end position="21"/>
    </location>
</feature>